<name>A0ABD3TIU6_SINWO</name>
<accession>A0ABD3TIU6</accession>
<sequence>MVKILFLLIACTSAAKIQRRELQKLDDFSIQTFTTLFREALLAQVATEWNHTLELGKVLHLKMGTCQTQINAEGDQCKACAKSSCGSSNTQAEVVQKVDILSILLNPLKILEGPLSIIGSTLHNVVDILGVGGNTFVKSMASLVNTAGNTLTGGLSTALNGLKSGVDAVGHFFTDTGNTLLGGINTIGHTAENLAGGIKDGFGTLGSTLGSVGQTIGSGLSTVGETIGHGVSSLLDAGKGLLSSIGSLFGKRTLDSQTLQCMQSCAPCRPLLMDKDSMARAICGDDVVNLNNTFNAGVLHLSSVYNATIDKEHTIIQSIEIDQTSTGGDMSFHTVFITAYYKGSYVRYQSDIPYSLMKIPETAQKMAMEYWSQMR</sequence>
<dbReference type="AlphaFoldDB" id="A0ABD3TIU6"/>
<reference evidence="1 2" key="1">
    <citation type="submission" date="2024-11" db="EMBL/GenBank/DDBJ databases">
        <title>Chromosome-level genome assembly of the freshwater bivalve Anodonta woodiana.</title>
        <authorList>
            <person name="Chen X."/>
        </authorList>
    </citation>
    <scope>NUCLEOTIDE SEQUENCE [LARGE SCALE GENOMIC DNA]</scope>
    <source>
        <strain evidence="1">MN2024</strain>
        <tissue evidence="1">Gills</tissue>
    </source>
</reference>
<dbReference type="EMBL" id="JBJQND010000018">
    <property type="protein sequence ID" value="KAL3836320.1"/>
    <property type="molecule type" value="Genomic_DNA"/>
</dbReference>
<keyword evidence="2" id="KW-1185">Reference proteome</keyword>
<dbReference type="Proteomes" id="UP001634394">
    <property type="component" value="Unassembled WGS sequence"/>
</dbReference>
<gene>
    <name evidence="1" type="ORF">ACJMK2_021754</name>
</gene>
<proteinExistence type="predicted"/>
<organism evidence="1 2">
    <name type="scientific">Sinanodonta woodiana</name>
    <name type="common">Chinese pond mussel</name>
    <name type="synonym">Anodonta woodiana</name>
    <dbReference type="NCBI Taxonomy" id="1069815"/>
    <lineage>
        <taxon>Eukaryota</taxon>
        <taxon>Metazoa</taxon>
        <taxon>Spiralia</taxon>
        <taxon>Lophotrochozoa</taxon>
        <taxon>Mollusca</taxon>
        <taxon>Bivalvia</taxon>
        <taxon>Autobranchia</taxon>
        <taxon>Heteroconchia</taxon>
        <taxon>Palaeoheterodonta</taxon>
        <taxon>Unionida</taxon>
        <taxon>Unionoidea</taxon>
        <taxon>Unionidae</taxon>
        <taxon>Unioninae</taxon>
        <taxon>Sinanodonta</taxon>
    </lineage>
</organism>
<evidence type="ECO:0000313" key="2">
    <source>
        <dbReference type="Proteomes" id="UP001634394"/>
    </source>
</evidence>
<evidence type="ECO:0000313" key="1">
    <source>
        <dbReference type="EMBL" id="KAL3836320.1"/>
    </source>
</evidence>
<protein>
    <submittedName>
        <fullName evidence="1">Uncharacterized protein</fullName>
    </submittedName>
</protein>
<comment type="caution">
    <text evidence="1">The sequence shown here is derived from an EMBL/GenBank/DDBJ whole genome shotgun (WGS) entry which is preliminary data.</text>
</comment>